<organism evidence="1 2">
    <name type="scientific">Anoxybacillus flavithermus</name>
    <dbReference type="NCBI Taxonomy" id="33934"/>
    <lineage>
        <taxon>Bacteria</taxon>
        <taxon>Bacillati</taxon>
        <taxon>Bacillota</taxon>
        <taxon>Bacilli</taxon>
        <taxon>Bacillales</taxon>
        <taxon>Anoxybacillaceae</taxon>
        <taxon>Anoxybacillus</taxon>
    </lineage>
</organism>
<accession>A0A178TLB2</accession>
<keyword evidence="2" id="KW-1185">Reference proteome</keyword>
<protein>
    <submittedName>
        <fullName evidence="1">Ig domain protein group 2 domain protein</fullName>
    </submittedName>
</protein>
<dbReference type="OrthoDB" id="2852530at2"/>
<dbReference type="AlphaFoldDB" id="A0A178TLB2"/>
<evidence type="ECO:0000313" key="2">
    <source>
        <dbReference type="Proteomes" id="UP000078336"/>
    </source>
</evidence>
<dbReference type="EMBL" id="LUCQ01000061">
    <property type="protein sequence ID" value="OAO80951.1"/>
    <property type="molecule type" value="Genomic_DNA"/>
</dbReference>
<sequence length="192" mass="21885">MNPFAINNSDFQFLLDSVGETVTIDNVEQKAIINNAKIGDYEDKYIYTLSDIQRGNLILHNKKKYLIVSDVTEEKLYKKALMRHCNYEIVIEGQKVCKIVSYNVFGEPIEECHTTESISVPVIVDKYAFKVDDPAPIRVSENQIIVTVQDNETNKSKFTVNTKFDVMGKTWKVVDVDLTRKGLLILTCELGI</sequence>
<name>A0A178TLB2_9BACL</name>
<dbReference type="Proteomes" id="UP000078336">
    <property type="component" value="Unassembled WGS sequence"/>
</dbReference>
<gene>
    <name evidence="1" type="ORF">TAF16_0890</name>
</gene>
<dbReference type="PATRIC" id="fig|33934.7.peg.2024"/>
<evidence type="ECO:0000313" key="1">
    <source>
        <dbReference type="EMBL" id="OAO80951.1"/>
    </source>
</evidence>
<proteinExistence type="predicted"/>
<reference evidence="1 2" key="1">
    <citation type="submission" date="2016-03" db="EMBL/GenBank/DDBJ databases">
        <title>Spore heat resistance.</title>
        <authorList>
            <person name="Boekhorst J."/>
            <person name="Berendsen E.M."/>
            <person name="Wells-Bennik M.H."/>
            <person name="Kuipers O.P."/>
        </authorList>
    </citation>
    <scope>NUCLEOTIDE SEQUENCE [LARGE SCALE GENOMIC DNA]</scope>
    <source>
        <strain evidence="1 2">AF16</strain>
    </source>
</reference>
<dbReference type="RefSeq" id="WP_064214079.1">
    <property type="nucleotide sequence ID" value="NZ_LUCQ01000061.1"/>
</dbReference>
<comment type="caution">
    <text evidence="1">The sequence shown here is derived from an EMBL/GenBank/DDBJ whole genome shotgun (WGS) entry which is preliminary data.</text>
</comment>